<name>A0ABN0VWT0_9ACTN</name>
<dbReference type="Proteomes" id="UP001501822">
    <property type="component" value="Unassembled WGS sequence"/>
</dbReference>
<comment type="caution">
    <text evidence="1">The sequence shown here is derived from an EMBL/GenBank/DDBJ whole genome shotgun (WGS) entry which is preliminary data.</text>
</comment>
<protein>
    <submittedName>
        <fullName evidence="1">Uncharacterized protein</fullName>
    </submittedName>
</protein>
<evidence type="ECO:0000313" key="1">
    <source>
        <dbReference type="EMBL" id="GAA0319319.1"/>
    </source>
</evidence>
<dbReference type="EMBL" id="BAAABM010000007">
    <property type="protein sequence ID" value="GAA0319319.1"/>
    <property type="molecule type" value="Genomic_DNA"/>
</dbReference>
<evidence type="ECO:0000313" key="2">
    <source>
        <dbReference type="Proteomes" id="UP001501822"/>
    </source>
</evidence>
<proteinExistence type="predicted"/>
<gene>
    <name evidence="1" type="ORF">GCM10010151_06360</name>
</gene>
<sequence>MGESRVIRVLELAGRIAAVREQPGIGALRREASTDRQAGYFAHLRALLTIAAPLSIEGWRIEIAPRSHVSGRKPDLRASLSGTTFDVEVKHLGYDQDIRGTNDFHDRLFLRKVALENRLRKGLSITGANVCDAQELDAWAERVEAAIAIGATAVDGPGAGRTQILADESGPMEGALLDGDLWGRVGVGIQRAAKQIDGGHRGWAFIEDAGAVAWATPWSKKPLTAKLNSLIVPIRRELAAAPHLAGVVFSTAPRNVGAPVLEETVWSEGCIAIRRVLLGIRSRETFIIRRASPQLPLRGIKGILGHDDAVALYLAFDTEGLAGRFTQQYMSSRR</sequence>
<keyword evidence="2" id="KW-1185">Reference proteome</keyword>
<organism evidence="1 2">
    <name type="scientific">Actinoallomurus spadix</name>
    <dbReference type="NCBI Taxonomy" id="79912"/>
    <lineage>
        <taxon>Bacteria</taxon>
        <taxon>Bacillati</taxon>
        <taxon>Actinomycetota</taxon>
        <taxon>Actinomycetes</taxon>
        <taxon>Streptosporangiales</taxon>
        <taxon>Thermomonosporaceae</taxon>
        <taxon>Actinoallomurus</taxon>
    </lineage>
</organism>
<reference evidence="2" key="1">
    <citation type="journal article" date="2019" name="Int. J. Syst. Evol. Microbiol.">
        <title>The Global Catalogue of Microorganisms (GCM) 10K type strain sequencing project: providing services to taxonomists for standard genome sequencing and annotation.</title>
        <authorList>
            <consortium name="The Broad Institute Genomics Platform"/>
            <consortium name="The Broad Institute Genome Sequencing Center for Infectious Disease"/>
            <person name="Wu L."/>
            <person name="Ma J."/>
        </authorList>
    </citation>
    <scope>NUCLEOTIDE SEQUENCE [LARGE SCALE GENOMIC DNA]</scope>
    <source>
        <strain evidence="2">JCM 3146</strain>
    </source>
</reference>
<accession>A0ABN0VWT0</accession>